<protein>
    <recommendedName>
        <fullName evidence="3">Phage tail protein</fullName>
    </recommendedName>
</protein>
<organism evidence="1 2">
    <name type="scientific">Pseudomonas aestuarii</name>
    <dbReference type="NCBI Taxonomy" id="3018340"/>
    <lineage>
        <taxon>Bacteria</taxon>
        <taxon>Pseudomonadati</taxon>
        <taxon>Pseudomonadota</taxon>
        <taxon>Gammaproteobacteria</taxon>
        <taxon>Pseudomonadales</taxon>
        <taxon>Pseudomonadaceae</taxon>
        <taxon>Pseudomonas</taxon>
    </lineage>
</organism>
<accession>A0ABT4XE87</accession>
<comment type="caution">
    <text evidence="1">The sequence shown here is derived from an EMBL/GenBank/DDBJ whole genome shotgun (WGS) entry which is preliminary data.</text>
</comment>
<gene>
    <name evidence="1" type="ORF">PH586_08980</name>
</gene>
<dbReference type="Proteomes" id="UP001212042">
    <property type="component" value="Unassembled WGS sequence"/>
</dbReference>
<sequence length="249" mass="26309">MEIYCANPLTREYLGPTNADPDPLEEGAWLIPAHAYTDAPPDAPTGQAAQRSEDGSAWQLVNDQRGTVYSTATGAAQQHTELGELPDGLTSEPRPSADYQWTGSTWALDAELQAANLLALQASLCTQIDGAADTARAQVAGDPLRAVEYQLAASEAQAFKAAGYPPEEVPRTVAAWVMGDRTAQQAADSILVEAAQYNEALYLLRETRLGAKDLVRQAMAANNVEQAQNIAAETIASIEAAVAGIGNNA</sequence>
<keyword evidence="2" id="KW-1185">Reference proteome</keyword>
<dbReference type="RefSeq" id="WP_271347412.1">
    <property type="nucleotide sequence ID" value="NZ_JAQJZJ010000003.1"/>
</dbReference>
<evidence type="ECO:0000313" key="2">
    <source>
        <dbReference type="Proteomes" id="UP001212042"/>
    </source>
</evidence>
<reference evidence="1 2" key="1">
    <citation type="submission" date="2023-01" db="EMBL/GenBank/DDBJ databases">
        <title>Pseudomonas SA3-5T sp. nov., isolated from tidal flat sediment.</title>
        <authorList>
            <person name="Kim H.S."/>
            <person name="Kim J.-S."/>
            <person name="Suh M.K."/>
            <person name="Eom M.K."/>
            <person name="Lee J.-S."/>
        </authorList>
    </citation>
    <scope>NUCLEOTIDE SEQUENCE [LARGE SCALE GENOMIC DNA]</scope>
    <source>
        <strain evidence="1 2">SA3-5</strain>
    </source>
</reference>
<proteinExistence type="predicted"/>
<name>A0ABT4XE87_9PSED</name>
<evidence type="ECO:0000313" key="1">
    <source>
        <dbReference type="EMBL" id="MDA7086510.1"/>
    </source>
</evidence>
<dbReference type="EMBL" id="JAQJZJ010000003">
    <property type="protein sequence ID" value="MDA7086510.1"/>
    <property type="molecule type" value="Genomic_DNA"/>
</dbReference>
<evidence type="ECO:0008006" key="3">
    <source>
        <dbReference type="Google" id="ProtNLM"/>
    </source>
</evidence>